<dbReference type="Proteomes" id="UP000032233">
    <property type="component" value="Unassembled WGS sequence"/>
</dbReference>
<feature type="region of interest" description="Disordered" evidence="1">
    <location>
        <begin position="27"/>
        <end position="49"/>
    </location>
</feature>
<evidence type="ECO:0000313" key="2">
    <source>
        <dbReference type="EMBL" id="KIX15415.1"/>
    </source>
</evidence>
<protein>
    <submittedName>
        <fullName evidence="2">Uncharacterized protein</fullName>
    </submittedName>
</protein>
<evidence type="ECO:0000313" key="3">
    <source>
        <dbReference type="Proteomes" id="UP000032233"/>
    </source>
</evidence>
<comment type="caution">
    <text evidence="2">The sequence shown here is derived from an EMBL/GenBank/DDBJ whole genome shotgun (WGS) entry which is preliminary data.</text>
</comment>
<keyword evidence="3" id="KW-1185">Reference proteome</keyword>
<sequence>MKSTKKSRQELFKRDDFYNPADRSIALDNSSFSRNPDHNNQIQRTKIYI</sequence>
<name>A0A0D2K149_9BACT</name>
<dbReference type="AlphaFoldDB" id="A0A0D2K149"/>
<proteinExistence type="predicted"/>
<organism evidence="2 3">
    <name type="scientific">Dethiosulfatarculus sandiegensis</name>
    <dbReference type="NCBI Taxonomy" id="1429043"/>
    <lineage>
        <taxon>Bacteria</taxon>
        <taxon>Pseudomonadati</taxon>
        <taxon>Thermodesulfobacteriota</taxon>
        <taxon>Desulfarculia</taxon>
        <taxon>Desulfarculales</taxon>
        <taxon>Desulfarculaceae</taxon>
        <taxon>Dethiosulfatarculus</taxon>
    </lineage>
</organism>
<gene>
    <name evidence="2" type="ORF">X474_03635</name>
</gene>
<evidence type="ECO:0000256" key="1">
    <source>
        <dbReference type="SAM" id="MobiDB-lite"/>
    </source>
</evidence>
<dbReference type="InParanoid" id="A0A0D2K149"/>
<reference evidence="2 3" key="1">
    <citation type="submission" date="2013-11" db="EMBL/GenBank/DDBJ databases">
        <title>Metagenomic analysis of a methanogenic consortium involved in long chain n-alkane degradation.</title>
        <authorList>
            <person name="Davidova I.A."/>
            <person name="Callaghan A.V."/>
            <person name="Wawrik B."/>
            <person name="Pruitt S."/>
            <person name="Marks C."/>
            <person name="Duncan K.E."/>
            <person name="Suflita J.M."/>
        </authorList>
    </citation>
    <scope>NUCLEOTIDE SEQUENCE [LARGE SCALE GENOMIC DNA]</scope>
    <source>
        <strain evidence="2 3">SPR</strain>
    </source>
</reference>
<accession>A0A0D2K149</accession>
<dbReference type="EMBL" id="AZAC01000003">
    <property type="protein sequence ID" value="KIX15415.1"/>
    <property type="molecule type" value="Genomic_DNA"/>
</dbReference>